<dbReference type="GO" id="GO:0005829">
    <property type="term" value="C:cytosol"/>
    <property type="evidence" value="ECO:0007669"/>
    <property type="project" value="TreeGrafter"/>
</dbReference>
<accession>A0A6J4JXT4</accession>
<dbReference type="PANTHER" id="PTHR11803">
    <property type="entry name" value="2-IMINOBUTANOATE/2-IMINOPROPANOATE DEAMINASE RIDA"/>
    <property type="match status" value="1"/>
</dbReference>
<dbReference type="GO" id="GO:0019239">
    <property type="term" value="F:deaminase activity"/>
    <property type="evidence" value="ECO:0007669"/>
    <property type="project" value="TreeGrafter"/>
</dbReference>
<evidence type="ECO:0008006" key="2">
    <source>
        <dbReference type="Google" id="ProtNLM"/>
    </source>
</evidence>
<name>A0A6J4JXT4_9ACTN</name>
<dbReference type="CDD" id="cd00448">
    <property type="entry name" value="YjgF_YER057c_UK114_family"/>
    <property type="match status" value="1"/>
</dbReference>
<dbReference type="InterPro" id="IPR006175">
    <property type="entry name" value="YjgF/YER057c/UK114"/>
</dbReference>
<dbReference type="Gene3D" id="3.30.1330.40">
    <property type="entry name" value="RutC-like"/>
    <property type="match status" value="1"/>
</dbReference>
<reference evidence="1" key="1">
    <citation type="submission" date="2020-02" db="EMBL/GenBank/DDBJ databases">
        <authorList>
            <person name="Meier V. D."/>
        </authorList>
    </citation>
    <scope>NUCLEOTIDE SEQUENCE</scope>
    <source>
        <strain evidence="1">AVDCRST_MAG48</strain>
    </source>
</reference>
<gene>
    <name evidence="1" type="ORF">AVDCRST_MAG48-449</name>
</gene>
<proteinExistence type="predicted"/>
<dbReference type="SUPFAM" id="SSF55298">
    <property type="entry name" value="YjgF-like"/>
    <property type="match status" value="1"/>
</dbReference>
<evidence type="ECO:0000313" key="1">
    <source>
        <dbReference type="EMBL" id="CAA9290139.1"/>
    </source>
</evidence>
<dbReference type="PANTHER" id="PTHR11803:SF39">
    <property type="entry name" value="2-IMINOBUTANOATE_2-IMINOPROPANOATE DEAMINASE"/>
    <property type="match status" value="1"/>
</dbReference>
<sequence length="135" mass="14590">MRQAFTSDSAPRPRGSYSQVIQAGSLVFTAGFGPIDPVTEQNVGDTVEEQTARVLDNLEAALAAAGCGLRDVVKVTTHLAHLERDFAGYDAVYRTRMVEPYPVRTTVGSQLMGILVEIDVVAVRPDATDEQPRTV</sequence>
<dbReference type="Pfam" id="PF01042">
    <property type="entry name" value="Ribonuc_L-PSP"/>
    <property type="match status" value="1"/>
</dbReference>
<protein>
    <recommendedName>
        <fullName evidence="2">RidA/YER057c/UK114 superfamily protein</fullName>
    </recommendedName>
</protein>
<dbReference type="InterPro" id="IPR035959">
    <property type="entry name" value="RutC-like_sf"/>
</dbReference>
<organism evidence="1">
    <name type="scientific">uncultured Friedmanniella sp</name>
    <dbReference type="NCBI Taxonomy" id="335381"/>
    <lineage>
        <taxon>Bacteria</taxon>
        <taxon>Bacillati</taxon>
        <taxon>Actinomycetota</taxon>
        <taxon>Actinomycetes</taxon>
        <taxon>Propionibacteriales</taxon>
        <taxon>Nocardioidaceae</taxon>
        <taxon>Friedmanniella</taxon>
        <taxon>environmental samples</taxon>
    </lineage>
</organism>
<dbReference type="AlphaFoldDB" id="A0A6J4JXT4"/>
<dbReference type="EMBL" id="CADCTS010000065">
    <property type="protein sequence ID" value="CAA9290139.1"/>
    <property type="molecule type" value="Genomic_DNA"/>
</dbReference>